<dbReference type="PANTHER" id="PTHR38690">
    <property type="entry name" value="PROTEASE-RELATED"/>
    <property type="match status" value="1"/>
</dbReference>
<dbReference type="NCBIfam" id="TIGR02099">
    <property type="entry name" value="YhdP family protein"/>
    <property type="match status" value="1"/>
</dbReference>
<dbReference type="Proteomes" id="UP000027219">
    <property type="component" value="Unassembled WGS sequence"/>
</dbReference>
<reference evidence="2 3" key="1">
    <citation type="submission" date="2014-02" db="EMBL/GenBank/DDBJ databases">
        <title>Vibrio fortis Dalian14 Genome Sequencing.</title>
        <authorList>
            <person name="Wang Y."/>
            <person name="Song L."/>
            <person name="Liu G."/>
            <person name="Ding J."/>
        </authorList>
    </citation>
    <scope>NUCLEOTIDE SEQUENCE [LARGE SCALE GENOMIC DNA]</scope>
    <source>
        <strain evidence="2 3">Dalian14</strain>
    </source>
</reference>
<protein>
    <submittedName>
        <fullName evidence="2">Membrane protein</fullName>
    </submittedName>
</protein>
<sequence length="1291" mass="142870">MSSSVTQLLRACLWLVVTLLVALAIAVTTLRVALPNLNKYQSEIEQWVNQHSGFEFSIQDVSGFWRNTHPSIALKGVHANLAQAEDVTFSVETVEVEFDLVQSAIQMRPVVADLVMNGMYLDIRSIDLFAARNSADTEKQNTDSSGRVIKELDNLLLKTLVDVTAKDSSLLYRTVSDEERQLDIETLKWQNSGKHHLAEGVVSIKDANLNSLSVSANFIDGGSLTDVTGQFYVSAENISVKPWLTRYMQAESGIETGNVSLNSWLTLKNSKPVDAYVEVLPSELAWNEDGYHELMIESGTFKLTPTDLGWQVNGHSLNLRTDDHAWPELDVAFNWQKGPWQLNVSELDIAALTPLIKLLPDSENSNELVDKLSPGGLVEDIRISMGSDIESLRYSANFSELAMEQWELLPGFSQVSGSVFGSTTEAKASINVIDDVFPYGEVFQAPLNIKQGQVDIVWQQDEKGWKLWSDKVTAATPDLQVLGAFRLDFPNDASPYLSFYGEADAYNVGETWRYLPTLALGQDLTDYLSTAIQAGRSNSVKLLWHGELAQFPYSNNDGIFQIWVGLEDVKFSFDTAWPLITDLQLDLLFENDAMHLDSRSAQLMDVTADRITGRIPYLGEGGHIEIEAKATATGNAVRDYMTASPLVDSVGAALTALQVSGDVYSEFQLDIPFDSSREPRAWGYADLKGNHVQIEAPPMVLENTTGRIEFDNDVVTATGLSAELLTQGISVDFTGQNDGPGYAVGIDVLGDWDVKPLEPYIGEQWLSRLSGHAPWQSNIDIQLNDIGFTYQLDLKSDLTYLASDYPYPLSKSTLEKGTARLQASGNQESITARLQLPNTKYQTEIDITGEVPVLTATNLVLGRGGFKISPVVGHHALIRTDEFNLDDWLEVVMEPVKPSTAVLSQMNTPTIPAPNRITLESKELTLGGIAWNDVEFSARKNKLAWQMQVSSQEVEGDINYLAPYDLTVSLDRLHLFVPGWSEKKSEDQLLQRMDEDSPLISELDRKVHDAMPNLTLMIKDFWLQGYKVGKVDVELQRKDDRIEWNKIQVRSGNNKADLSGWWALTDTKSHSALNVDVEGENNSELMERFGITSGIQKAPFSMQAQLEWDGSPWGIKIDTLDGKVETELGKGIISDVSGAARLLGLFSLDSIIRKMQLDFSDVFDKGMAFNSITGTGEFQNGIFLTNDLRMDAVAGEMKIKGIANLNSRLVDAEVNFTPDITSGIPVLTAFAVTPQTALYVLAITTVISPVVEVFTQVNYSVKGPLDSPTVSELSRSKGEFKLPEKLRDMAK</sequence>
<gene>
    <name evidence="2" type="ORF">VFDL14_08705</name>
</gene>
<evidence type="ECO:0000259" key="1">
    <source>
        <dbReference type="Pfam" id="PF13116"/>
    </source>
</evidence>
<organism evidence="2 3">
    <name type="scientific">Vibrio fortis</name>
    <dbReference type="NCBI Taxonomy" id="212667"/>
    <lineage>
        <taxon>Bacteria</taxon>
        <taxon>Pseudomonadati</taxon>
        <taxon>Pseudomonadota</taxon>
        <taxon>Gammaproteobacteria</taxon>
        <taxon>Vibrionales</taxon>
        <taxon>Vibrionaceae</taxon>
        <taxon>Vibrio</taxon>
    </lineage>
</organism>
<dbReference type="InterPro" id="IPR011836">
    <property type="entry name" value="YhdP"/>
</dbReference>
<dbReference type="PANTHER" id="PTHR38690:SF1">
    <property type="entry name" value="PROTEASE"/>
    <property type="match status" value="1"/>
</dbReference>
<evidence type="ECO:0000313" key="3">
    <source>
        <dbReference type="Proteomes" id="UP000027219"/>
    </source>
</evidence>
<dbReference type="OrthoDB" id="9762238at2"/>
<comment type="caution">
    <text evidence="2">The sequence shown here is derived from an EMBL/GenBank/DDBJ whole genome shotgun (WGS) entry which is preliminary data.</text>
</comment>
<dbReference type="InterPro" id="IPR025263">
    <property type="entry name" value="YhdP_central"/>
</dbReference>
<name>A0A066ULL3_9VIBR</name>
<dbReference type="STRING" id="212667.VFDL14_08705"/>
<proteinExistence type="predicted"/>
<feature type="domain" description="YhdP central" evidence="1">
    <location>
        <begin position="5"/>
        <end position="1270"/>
    </location>
</feature>
<dbReference type="EMBL" id="JFFR01000028">
    <property type="protein sequence ID" value="KDN26742.1"/>
    <property type="molecule type" value="Genomic_DNA"/>
</dbReference>
<accession>A0A066ULL3</accession>
<dbReference type="Pfam" id="PF13116">
    <property type="entry name" value="YhdP"/>
    <property type="match status" value="1"/>
</dbReference>
<keyword evidence="3" id="KW-1185">Reference proteome</keyword>
<evidence type="ECO:0000313" key="2">
    <source>
        <dbReference type="EMBL" id="KDN26742.1"/>
    </source>
</evidence>
<dbReference type="RefSeq" id="WP_032553013.1">
    <property type="nucleotide sequence ID" value="NZ_JFFR01000028.1"/>
</dbReference>